<dbReference type="OrthoDB" id="5948799at2759"/>
<evidence type="ECO:0000259" key="1">
    <source>
        <dbReference type="PROSITE" id="PS50097"/>
    </source>
</evidence>
<dbReference type="EMBL" id="CAJVPJ010000736">
    <property type="protein sequence ID" value="CAG8552760.1"/>
    <property type="molecule type" value="Genomic_DNA"/>
</dbReference>
<comment type="caution">
    <text evidence="3">The sequence shown here is derived from an EMBL/GenBank/DDBJ whole genome shotgun (WGS) entry which is preliminary data.</text>
</comment>
<dbReference type="PANTHER" id="PTHR24410">
    <property type="entry name" value="HL07962P-RELATED"/>
    <property type="match status" value="1"/>
</dbReference>
<gene>
    <name evidence="3" type="ORF">POCULU_LOCUS5106</name>
</gene>
<organism evidence="3 4">
    <name type="scientific">Paraglomus occultum</name>
    <dbReference type="NCBI Taxonomy" id="144539"/>
    <lineage>
        <taxon>Eukaryota</taxon>
        <taxon>Fungi</taxon>
        <taxon>Fungi incertae sedis</taxon>
        <taxon>Mucoromycota</taxon>
        <taxon>Glomeromycotina</taxon>
        <taxon>Glomeromycetes</taxon>
        <taxon>Paraglomerales</taxon>
        <taxon>Paraglomeraceae</taxon>
        <taxon>Paraglomus</taxon>
    </lineage>
</organism>
<dbReference type="CDD" id="cd14733">
    <property type="entry name" value="BACK"/>
    <property type="match status" value="1"/>
</dbReference>
<dbReference type="Pfam" id="PF07534">
    <property type="entry name" value="TLD"/>
    <property type="match status" value="1"/>
</dbReference>
<dbReference type="InterPro" id="IPR000210">
    <property type="entry name" value="BTB/POZ_dom"/>
</dbReference>
<dbReference type="AlphaFoldDB" id="A0A9N9FSB4"/>
<dbReference type="Proteomes" id="UP000789572">
    <property type="component" value="Unassembled WGS sequence"/>
</dbReference>
<feature type="domain" description="TLDc" evidence="2">
    <location>
        <begin position="293"/>
        <end position="464"/>
    </location>
</feature>
<dbReference type="InterPro" id="IPR051481">
    <property type="entry name" value="BTB-POZ/Galectin-3-binding"/>
</dbReference>
<dbReference type="Pfam" id="PF00651">
    <property type="entry name" value="BTB"/>
    <property type="match status" value="1"/>
</dbReference>
<evidence type="ECO:0000313" key="3">
    <source>
        <dbReference type="EMBL" id="CAG8552760.1"/>
    </source>
</evidence>
<dbReference type="PROSITE" id="PS51886">
    <property type="entry name" value="TLDC"/>
    <property type="match status" value="1"/>
</dbReference>
<feature type="domain" description="BTB" evidence="1">
    <location>
        <begin position="23"/>
        <end position="96"/>
    </location>
</feature>
<dbReference type="PROSITE" id="PS50097">
    <property type="entry name" value="BTB"/>
    <property type="match status" value="1"/>
</dbReference>
<dbReference type="Gene3D" id="3.30.710.10">
    <property type="entry name" value="Potassium Channel Kv1.1, Chain A"/>
    <property type="match status" value="1"/>
</dbReference>
<dbReference type="SMART" id="SM00225">
    <property type="entry name" value="BTB"/>
    <property type="match status" value="1"/>
</dbReference>
<dbReference type="SUPFAM" id="SSF54695">
    <property type="entry name" value="POZ domain"/>
    <property type="match status" value="1"/>
</dbReference>
<dbReference type="InterPro" id="IPR006571">
    <property type="entry name" value="TLDc_dom"/>
</dbReference>
<proteinExistence type="predicted"/>
<sequence length="464" mass="53761">MSSEFHAQFIADFSKLLESGKDYDLVLYAGEGQSRQQFNVHKLILSSRSDYFQAALSSNWLKKQGEYYVFEKSNIDGDVFKVLLRYFYTGKVNVNSIGEEKLLELLYACDELGLTELIPFIQDHFITTKPKFICENAGYVFKSIFKFASCEKLKDVCLRAIILDPTKLFFSQSYLELDVDTIIMILKKKLSINELELWRHIITWGRAQHPNLKRDHTKWSEDDIKLMTESIKPLIGQVNFLSMAPNEYYDEVRPYRKLLPKQLRDQIKKKIMVPTRFEQSLLAQKRTKIFESQLIDLSVVPVIASWVDNRNEAYTLLDLPYTFKLIFRGSTAGFKDHKFFAACSLKSSTIIITKIKNQPYIMGAYNFHSWKKNPPKVSAKSFLFELPNGNSARGASVGRRKGTLPHRLQYGVGISLCSAFTISDQSWKSSYEDCHYDLRFRIKVGIIEDYEVFELINLDPSIFQ</sequence>
<keyword evidence="4" id="KW-1185">Reference proteome</keyword>
<dbReference type="CDD" id="cd18186">
    <property type="entry name" value="BTB_POZ_ZBTB_KLHL-like"/>
    <property type="match status" value="1"/>
</dbReference>
<protein>
    <submittedName>
        <fullName evidence="3">5106_t:CDS:1</fullName>
    </submittedName>
</protein>
<accession>A0A9N9FSB4</accession>
<name>A0A9N9FSB4_9GLOM</name>
<dbReference type="PANTHER" id="PTHR24410:SF23">
    <property type="entry name" value="BTB DOMAIN-CONTAINING PROTEIN-RELATED"/>
    <property type="match status" value="1"/>
</dbReference>
<evidence type="ECO:0000313" key="4">
    <source>
        <dbReference type="Proteomes" id="UP000789572"/>
    </source>
</evidence>
<evidence type="ECO:0000259" key="2">
    <source>
        <dbReference type="PROSITE" id="PS51886"/>
    </source>
</evidence>
<dbReference type="InterPro" id="IPR011333">
    <property type="entry name" value="SKP1/BTB/POZ_sf"/>
</dbReference>
<reference evidence="3" key="1">
    <citation type="submission" date="2021-06" db="EMBL/GenBank/DDBJ databases">
        <authorList>
            <person name="Kallberg Y."/>
            <person name="Tangrot J."/>
            <person name="Rosling A."/>
        </authorList>
    </citation>
    <scope>NUCLEOTIDE SEQUENCE</scope>
    <source>
        <strain evidence="3">IA702</strain>
    </source>
</reference>